<dbReference type="Gene3D" id="3.40.50.720">
    <property type="entry name" value="NAD(P)-binding Rossmann-like Domain"/>
    <property type="match status" value="1"/>
</dbReference>
<dbReference type="InterPro" id="IPR050608">
    <property type="entry name" value="NmrA-type/Isoflavone_red_sf"/>
</dbReference>
<evidence type="ECO:0000259" key="1">
    <source>
        <dbReference type="Pfam" id="PF05368"/>
    </source>
</evidence>
<dbReference type="STRING" id="1344416.A0A138ZYQ4"/>
<name>A0A138ZYQ4_GONPJ</name>
<proteinExistence type="predicted"/>
<dbReference type="InterPro" id="IPR036291">
    <property type="entry name" value="NAD(P)-bd_dom_sf"/>
</dbReference>
<sequence>MSVAAVLVIGATGATGLNIVHGLAALRTSRVIALIRPSSLANPAYAARLAHFRSLGVEIRTGTTKDTEQEIRAWLKGVDIVVSTVVYSDLLSQRDVVRIAKEVGVKRFIPSDFSTHCPPGVMALQGKKDIVHKHIIESGIGYTFINTGSWFEVILQEVDGTLPFGTNPFPPRRAVTFKVVGSGDKPNAITHLPDVGNLVAKIVLDPRTLNKYVFCMAETLSMNQMGRIYEEETGTKLVWKNLDPALLLKRYKDLHAVLPPLDTDPELTPIQNLTDYGISRWIRGDNVPPAEALKSWELYPDYKCLMWREWLRSAVKNGTVEGARTDVPDIGWGSKKGVRGRGDQNL</sequence>
<accession>A0A138ZYQ4</accession>
<dbReference type="Pfam" id="PF05368">
    <property type="entry name" value="NmrA"/>
    <property type="match status" value="1"/>
</dbReference>
<dbReference type="InterPro" id="IPR008030">
    <property type="entry name" value="NmrA-like"/>
</dbReference>
<dbReference type="Proteomes" id="UP000070544">
    <property type="component" value="Unassembled WGS sequence"/>
</dbReference>
<dbReference type="SUPFAM" id="SSF51735">
    <property type="entry name" value="NAD(P)-binding Rossmann-fold domains"/>
    <property type="match status" value="1"/>
</dbReference>
<organism evidence="2 3">
    <name type="scientific">Gonapodya prolifera (strain JEL478)</name>
    <name type="common">Monoblepharis prolifera</name>
    <dbReference type="NCBI Taxonomy" id="1344416"/>
    <lineage>
        <taxon>Eukaryota</taxon>
        <taxon>Fungi</taxon>
        <taxon>Fungi incertae sedis</taxon>
        <taxon>Chytridiomycota</taxon>
        <taxon>Chytridiomycota incertae sedis</taxon>
        <taxon>Monoblepharidomycetes</taxon>
        <taxon>Monoblepharidales</taxon>
        <taxon>Gonapodyaceae</taxon>
        <taxon>Gonapodya</taxon>
    </lineage>
</organism>
<dbReference type="OrthoDB" id="2143011at2759"/>
<feature type="domain" description="NmrA-like" evidence="1">
    <location>
        <begin position="5"/>
        <end position="249"/>
    </location>
</feature>
<protein>
    <submittedName>
        <fullName evidence="2">NAD(P)-binding protein</fullName>
    </submittedName>
</protein>
<dbReference type="Gene3D" id="3.90.25.10">
    <property type="entry name" value="UDP-galactose 4-epimerase, domain 1"/>
    <property type="match status" value="1"/>
</dbReference>
<dbReference type="EMBL" id="KQ965875">
    <property type="protein sequence ID" value="KXS09253.1"/>
    <property type="molecule type" value="Genomic_DNA"/>
</dbReference>
<evidence type="ECO:0000313" key="2">
    <source>
        <dbReference type="EMBL" id="KXS09253.1"/>
    </source>
</evidence>
<dbReference type="AlphaFoldDB" id="A0A138ZYQ4"/>
<keyword evidence="3" id="KW-1185">Reference proteome</keyword>
<gene>
    <name evidence="2" type="ORF">M427DRAFT_64415</name>
</gene>
<dbReference type="PANTHER" id="PTHR43349:SF93">
    <property type="entry name" value="ISOFLAVONE REDUCTASE HOMOLOG P3-RELATED"/>
    <property type="match status" value="1"/>
</dbReference>
<dbReference type="PANTHER" id="PTHR43349">
    <property type="entry name" value="PINORESINOL REDUCTASE-RELATED"/>
    <property type="match status" value="1"/>
</dbReference>
<dbReference type="OMA" id="EWFRQDN"/>
<reference evidence="2 3" key="1">
    <citation type="journal article" date="2015" name="Genome Biol. Evol.">
        <title>Phylogenomic analyses indicate that early fungi evolved digesting cell walls of algal ancestors of land plants.</title>
        <authorList>
            <person name="Chang Y."/>
            <person name="Wang S."/>
            <person name="Sekimoto S."/>
            <person name="Aerts A.L."/>
            <person name="Choi C."/>
            <person name="Clum A."/>
            <person name="LaButti K.M."/>
            <person name="Lindquist E.A."/>
            <person name="Yee Ngan C."/>
            <person name="Ohm R.A."/>
            <person name="Salamov A.A."/>
            <person name="Grigoriev I.V."/>
            <person name="Spatafora J.W."/>
            <person name="Berbee M.L."/>
        </authorList>
    </citation>
    <scope>NUCLEOTIDE SEQUENCE [LARGE SCALE GENOMIC DNA]</scope>
    <source>
        <strain evidence="2 3">JEL478</strain>
    </source>
</reference>
<evidence type="ECO:0000313" key="3">
    <source>
        <dbReference type="Proteomes" id="UP000070544"/>
    </source>
</evidence>